<feature type="domain" description="BioF2-like acetyltransferase" evidence="1">
    <location>
        <begin position="160"/>
        <end position="286"/>
    </location>
</feature>
<dbReference type="SUPFAM" id="SSF55729">
    <property type="entry name" value="Acyl-CoA N-acyltransferases (Nat)"/>
    <property type="match status" value="1"/>
</dbReference>
<dbReference type="InterPro" id="IPR038740">
    <property type="entry name" value="BioF2-like_GNAT_dom"/>
</dbReference>
<dbReference type="EC" id="2.3.1.-" evidence="2"/>
<comment type="caution">
    <text evidence="2">The sequence shown here is derived from an EMBL/GenBank/DDBJ whole genome shotgun (WGS) entry which is preliminary data.</text>
</comment>
<organism evidence="2 3">
    <name type="scientific">Splendidivirga corallicola</name>
    <dbReference type="NCBI Taxonomy" id="3051826"/>
    <lineage>
        <taxon>Bacteria</taxon>
        <taxon>Pseudomonadati</taxon>
        <taxon>Bacteroidota</taxon>
        <taxon>Cytophagia</taxon>
        <taxon>Cytophagales</taxon>
        <taxon>Splendidivirgaceae</taxon>
        <taxon>Splendidivirga</taxon>
    </lineage>
</organism>
<accession>A0ABT8KT67</accession>
<keyword evidence="2" id="KW-0012">Acyltransferase</keyword>
<dbReference type="InterPro" id="IPR016181">
    <property type="entry name" value="Acyl_CoA_acyltransferase"/>
</dbReference>
<name>A0ABT8KT67_9BACT</name>
<dbReference type="GO" id="GO:0016746">
    <property type="term" value="F:acyltransferase activity"/>
    <property type="evidence" value="ECO:0007669"/>
    <property type="project" value="UniProtKB-KW"/>
</dbReference>
<reference evidence="2" key="1">
    <citation type="submission" date="2023-06" db="EMBL/GenBank/DDBJ databases">
        <title>Genomic of Parafulvivirga corallium.</title>
        <authorList>
            <person name="Wang G."/>
        </authorList>
    </citation>
    <scope>NUCLEOTIDE SEQUENCE</scope>
    <source>
        <strain evidence="2">BMA10</strain>
    </source>
</reference>
<dbReference type="RefSeq" id="WP_346753402.1">
    <property type="nucleotide sequence ID" value="NZ_JAUJEA010000007.1"/>
</dbReference>
<dbReference type="Pfam" id="PF13480">
    <property type="entry name" value="Acetyltransf_6"/>
    <property type="match status" value="1"/>
</dbReference>
<evidence type="ECO:0000259" key="1">
    <source>
        <dbReference type="Pfam" id="PF13480"/>
    </source>
</evidence>
<keyword evidence="3" id="KW-1185">Reference proteome</keyword>
<sequence>MTITSNIEFLDCTPPVGYKHRYESYLYNQEEFINLRSGYNIKRYFIVDHKTKGVLGSVKFFVDNGYAKSLVRTPFGGIELNSGIDLEILYDFVTFFESNLFDLRVNTITIKNAASGYDHLTSSKVTTCLLNKDYEIYSSEVNHHIEVNKTGLDERIHLMEERKLLKAKELNFRFEQRALKDLEEIYDYIKACRLERGITISMTYEELESTVTKLPDQYKIFTVQSDSEIRAATIAVRVNDRILYNFYPANKLKDRTLSPIVFLMEGIYNYCQVHGYDILDLGISSENNTPQFSLIKFKERMGGIFSTKFSFIKKRS</sequence>
<evidence type="ECO:0000313" key="3">
    <source>
        <dbReference type="Proteomes" id="UP001172082"/>
    </source>
</evidence>
<dbReference type="Proteomes" id="UP001172082">
    <property type="component" value="Unassembled WGS sequence"/>
</dbReference>
<protein>
    <submittedName>
        <fullName evidence="2">GNAT family N-acetyltransferase</fullName>
        <ecNumber evidence="2">2.3.1.-</ecNumber>
    </submittedName>
</protein>
<proteinExistence type="predicted"/>
<dbReference type="Gene3D" id="3.40.630.30">
    <property type="match status" value="1"/>
</dbReference>
<keyword evidence="2" id="KW-0808">Transferase</keyword>
<evidence type="ECO:0000313" key="2">
    <source>
        <dbReference type="EMBL" id="MDN5203378.1"/>
    </source>
</evidence>
<dbReference type="EMBL" id="JAUJEA010000007">
    <property type="protein sequence ID" value="MDN5203378.1"/>
    <property type="molecule type" value="Genomic_DNA"/>
</dbReference>
<gene>
    <name evidence="2" type="ORF">QQ008_18470</name>
</gene>